<dbReference type="GO" id="GO:0000976">
    <property type="term" value="F:transcription cis-regulatory region binding"/>
    <property type="evidence" value="ECO:0007669"/>
    <property type="project" value="TreeGrafter"/>
</dbReference>
<dbReference type="PANTHER" id="PTHR30055:SF234">
    <property type="entry name" value="HTH-TYPE TRANSCRIPTIONAL REGULATOR BETI"/>
    <property type="match status" value="1"/>
</dbReference>
<dbReference type="SUPFAM" id="SSF46689">
    <property type="entry name" value="Homeodomain-like"/>
    <property type="match status" value="1"/>
</dbReference>
<name>A0A1H0RFX1_9ACTN</name>
<keyword evidence="1" id="KW-0805">Transcription regulation</keyword>
<dbReference type="RefSeq" id="WP_245771800.1">
    <property type="nucleotide sequence ID" value="NZ_FNIE01000022.1"/>
</dbReference>
<dbReference type="GO" id="GO:0003700">
    <property type="term" value="F:DNA-binding transcription factor activity"/>
    <property type="evidence" value="ECO:0007669"/>
    <property type="project" value="TreeGrafter"/>
</dbReference>
<dbReference type="AlphaFoldDB" id="A0A1H0RFX1"/>
<evidence type="ECO:0000256" key="3">
    <source>
        <dbReference type="ARBA" id="ARBA00023163"/>
    </source>
</evidence>
<evidence type="ECO:0000256" key="2">
    <source>
        <dbReference type="ARBA" id="ARBA00023125"/>
    </source>
</evidence>
<feature type="DNA-binding region" description="H-T-H motif" evidence="4">
    <location>
        <begin position="16"/>
        <end position="35"/>
    </location>
</feature>
<dbReference type="SUPFAM" id="SSF48498">
    <property type="entry name" value="Tetracyclin repressor-like, C-terminal domain"/>
    <property type="match status" value="1"/>
</dbReference>
<organism evidence="6 7">
    <name type="scientific">Actinacidiphila guanduensis</name>
    <dbReference type="NCBI Taxonomy" id="310781"/>
    <lineage>
        <taxon>Bacteria</taxon>
        <taxon>Bacillati</taxon>
        <taxon>Actinomycetota</taxon>
        <taxon>Actinomycetes</taxon>
        <taxon>Kitasatosporales</taxon>
        <taxon>Streptomycetaceae</taxon>
        <taxon>Actinacidiphila</taxon>
    </lineage>
</organism>
<dbReference type="PANTHER" id="PTHR30055">
    <property type="entry name" value="HTH-TYPE TRANSCRIPTIONAL REGULATOR RUTR"/>
    <property type="match status" value="1"/>
</dbReference>
<sequence>MSVAAEVFAREGTGATLKTVAAEAGVGIGTLYRHFPTRESLVDAVYRVETQRLCDAAPHLLEQMPPVEALREWCLRFLDYMATKHGMADVLHTVLNTNEGLRLDTRVRLYRALRLLLAAGQSDGRLRPDLDPADVSLALGGLALILDGREDAREAGSRLFALLLQGLAHP</sequence>
<dbReference type="InterPro" id="IPR050109">
    <property type="entry name" value="HTH-type_TetR-like_transc_reg"/>
</dbReference>
<keyword evidence="2 4" id="KW-0238">DNA-binding</keyword>
<gene>
    <name evidence="6" type="ORF">SAMN05216259_1225</name>
</gene>
<reference evidence="6 7" key="1">
    <citation type="submission" date="2016-10" db="EMBL/GenBank/DDBJ databases">
        <authorList>
            <person name="de Groot N.N."/>
        </authorList>
    </citation>
    <scope>NUCLEOTIDE SEQUENCE [LARGE SCALE GENOMIC DNA]</scope>
    <source>
        <strain evidence="6 7">CGMCC 4.2022</strain>
    </source>
</reference>
<dbReference type="EMBL" id="FNIE01000022">
    <property type="protein sequence ID" value="SDP28447.1"/>
    <property type="molecule type" value="Genomic_DNA"/>
</dbReference>
<feature type="domain" description="HTH tetR-type" evidence="5">
    <location>
        <begin position="1"/>
        <end position="53"/>
    </location>
</feature>
<dbReference type="InterPro" id="IPR001647">
    <property type="entry name" value="HTH_TetR"/>
</dbReference>
<evidence type="ECO:0000256" key="4">
    <source>
        <dbReference type="PROSITE-ProRule" id="PRU00335"/>
    </source>
</evidence>
<proteinExistence type="predicted"/>
<evidence type="ECO:0000256" key="1">
    <source>
        <dbReference type="ARBA" id="ARBA00023015"/>
    </source>
</evidence>
<keyword evidence="3" id="KW-0804">Transcription</keyword>
<dbReference type="InterPro" id="IPR049445">
    <property type="entry name" value="TetR_SbtR-like_C"/>
</dbReference>
<evidence type="ECO:0000313" key="6">
    <source>
        <dbReference type="EMBL" id="SDP28447.1"/>
    </source>
</evidence>
<evidence type="ECO:0000259" key="5">
    <source>
        <dbReference type="PROSITE" id="PS50977"/>
    </source>
</evidence>
<dbReference type="STRING" id="310781.SAMN05216259_1225"/>
<evidence type="ECO:0000313" key="7">
    <source>
        <dbReference type="Proteomes" id="UP000199341"/>
    </source>
</evidence>
<dbReference type="Proteomes" id="UP000199341">
    <property type="component" value="Unassembled WGS sequence"/>
</dbReference>
<keyword evidence="7" id="KW-1185">Reference proteome</keyword>
<dbReference type="PROSITE" id="PS50977">
    <property type="entry name" value="HTH_TETR_2"/>
    <property type="match status" value="1"/>
</dbReference>
<dbReference type="Gene3D" id="1.10.357.10">
    <property type="entry name" value="Tetracycline Repressor, domain 2"/>
    <property type="match status" value="1"/>
</dbReference>
<dbReference type="InterPro" id="IPR009057">
    <property type="entry name" value="Homeodomain-like_sf"/>
</dbReference>
<dbReference type="Pfam" id="PF21597">
    <property type="entry name" value="TetR_C_43"/>
    <property type="match status" value="1"/>
</dbReference>
<dbReference type="Pfam" id="PF00440">
    <property type="entry name" value="TetR_N"/>
    <property type="match status" value="1"/>
</dbReference>
<accession>A0A1H0RFX1</accession>
<protein>
    <submittedName>
        <fullName evidence="6">Transcriptional regulator, TetR family</fullName>
    </submittedName>
</protein>
<dbReference type="InterPro" id="IPR036271">
    <property type="entry name" value="Tet_transcr_reg_TetR-rel_C_sf"/>
</dbReference>